<dbReference type="InterPro" id="IPR043128">
    <property type="entry name" value="Rev_trsase/Diguanyl_cyclase"/>
</dbReference>
<dbReference type="Pfam" id="PF13650">
    <property type="entry name" value="Asp_protease_2"/>
    <property type="match status" value="1"/>
</dbReference>
<feature type="region of interest" description="Disordered" evidence="9">
    <location>
        <begin position="880"/>
        <end position="933"/>
    </location>
</feature>
<dbReference type="InterPro" id="IPR036397">
    <property type="entry name" value="RNaseH_sf"/>
</dbReference>
<evidence type="ECO:0000256" key="3">
    <source>
        <dbReference type="ARBA" id="ARBA00022695"/>
    </source>
</evidence>
<protein>
    <recommendedName>
        <fullName evidence="10">Reverse transcriptase domain-containing protein</fullName>
    </recommendedName>
</protein>
<dbReference type="Gene3D" id="3.30.420.10">
    <property type="entry name" value="Ribonuclease H-like superfamily/Ribonuclease H"/>
    <property type="match status" value="1"/>
</dbReference>
<dbReference type="InterPro" id="IPR000477">
    <property type="entry name" value="RT_dom"/>
</dbReference>
<dbReference type="FunFam" id="3.10.10.10:FF:000007">
    <property type="entry name" value="Retrovirus-related Pol polyprotein from transposon 17.6-like Protein"/>
    <property type="match status" value="1"/>
</dbReference>
<keyword evidence="1" id="KW-0645">Protease</keyword>
<feature type="compositionally biased region" description="Basic and acidic residues" evidence="9">
    <location>
        <begin position="183"/>
        <end position="193"/>
    </location>
</feature>
<keyword evidence="5" id="KW-0255">Endonuclease</keyword>
<sequence>MEKLQTDMVSFGAAMKKQGEDTAAALKAVNASLASFAVNQTTMCENLKSFSSWMPTVEGSLHALQLSLADVGERVAVLESALSSDDDETPRPDGHREDHHPQGIVTRASKAMAPALGKGLRKDIQRAIRLHHPRTVDAALSLAETQEELSEESRPLSPPSRYKSNYQPAYARTGFPGKGILNHKHEDKDKGDNKPQWQNKFQLLKAQRRERGECFKCGDKFHPGHKCSKSVPINLVEELVEILQMSVGDSEGEESEGNSSSEETFMHMSLGAIGGTVKKKSLRLQGTIRDKQVLILVDSGSFGNFISSTAVEQLGLPTVDIDPVTVTVANGAREQVRTAVVDVPWECQGATFTTSFRVFDLPSYDIIVGMDWLDTLGPMWMDWKKKVFRIKQNGKRITIKGVQDKTSSCAFISPEELQQLEKDMAILHIVQLSSATIDSSKQDLPKEIAQVLREHESCFGTPKGLPPHRPYDHKINLMQGVQPVNVRPYRYSPQQKDEIEKQIKEMLVQGIIKESKSPFASPVLLVKKKDGTWRFCIDYRQLNAVTVKDRYPMPVVEELLDELAGAKFFTKLDLRSGFHQIRMVPHDESKTAFRTHNGHYEFLVMPFGLSCAPATFQAAMNTVFAHIIRKYVLVFVDDILVYSSTIQDHKKHLDTVLQLLEQNKLYVKRSKCSFAQQSLEYLGHIISADGVSTDPTKIEAVQHWPQPTNPTQLRGFLGLAGYYRKFIRHFGIISRPLTDLLKKNKAFVWSPVVHDAFLSLKTALVQAPVLALPDFTKDFVLEADACATGVVCQQAKSEHVRYPGKLQPLPIPKEAWHTVGMDFIEGLPVSNKFDTILVVVDKLTKFGHFIPLKHPFTATTVAQAFFDTVYRLHGLPKATADLTAPPMPSAGDPRPPEKRRRKAPPQPSIDSTGRAPRAAAAAAARRTDCGGWF</sequence>
<dbReference type="GO" id="GO:0006508">
    <property type="term" value="P:proteolysis"/>
    <property type="evidence" value="ECO:0007669"/>
    <property type="project" value="UniProtKB-KW"/>
</dbReference>
<keyword evidence="12" id="KW-1185">Reference proteome</keyword>
<keyword evidence="4" id="KW-0540">Nuclease</keyword>
<evidence type="ECO:0000256" key="5">
    <source>
        <dbReference type="ARBA" id="ARBA00022759"/>
    </source>
</evidence>
<keyword evidence="6" id="KW-0378">Hydrolase</keyword>
<dbReference type="PANTHER" id="PTHR37984">
    <property type="entry name" value="PROTEIN CBG26694"/>
    <property type="match status" value="1"/>
</dbReference>
<dbReference type="InterPro" id="IPR050951">
    <property type="entry name" value="Retrovirus_Pol_polyprotein"/>
</dbReference>
<gene>
    <name evidence="11" type="ORF">QYE76_069631</name>
</gene>
<feature type="region of interest" description="Disordered" evidence="9">
    <location>
        <begin position="144"/>
        <end position="196"/>
    </location>
</feature>
<dbReference type="Gene3D" id="3.30.70.270">
    <property type="match status" value="2"/>
</dbReference>
<dbReference type="FunFam" id="3.30.70.270:FF:000115">
    <property type="entry name" value="Polyprotein of retroviral origin, putative"/>
    <property type="match status" value="1"/>
</dbReference>
<comment type="caution">
    <text evidence="11">The sequence shown here is derived from an EMBL/GenBank/DDBJ whole genome shotgun (WGS) entry which is preliminary data.</text>
</comment>
<keyword evidence="2" id="KW-0808">Transferase</keyword>
<proteinExistence type="predicted"/>
<keyword evidence="7" id="KW-0695">RNA-directed DNA polymerase</keyword>
<dbReference type="GO" id="GO:0004519">
    <property type="term" value="F:endonuclease activity"/>
    <property type="evidence" value="ECO:0007669"/>
    <property type="project" value="UniProtKB-KW"/>
</dbReference>
<dbReference type="Proteomes" id="UP001231189">
    <property type="component" value="Unassembled WGS sequence"/>
</dbReference>
<dbReference type="InterPro" id="IPR041577">
    <property type="entry name" value="RT_RNaseH_2"/>
</dbReference>
<dbReference type="FunFam" id="3.10.10.10:FF:000002">
    <property type="entry name" value="Retrovirus-related Pol polyprotein from transposon 17.6-like protein"/>
    <property type="match status" value="1"/>
</dbReference>
<evidence type="ECO:0000256" key="9">
    <source>
        <dbReference type="SAM" id="MobiDB-lite"/>
    </source>
</evidence>
<evidence type="ECO:0000259" key="10">
    <source>
        <dbReference type="PROSITE" id="PS50878"/>
    </source>
</evidence>
<evidence type="ECO:0000256" key="8">
    <source>
        <dbReference type="ARBA" id="ARBA00023268"/>
    </source>
</evidence>
<evidence type="ECO:0000256" key="1">
    <source>
        <dbReference type="ARBA" id="ARBA00022670"/>
    </source>
</evidence>
<reference evidence="11" key="1">
    <citation type="submission" date="2023-07" db="EMBL/GenBank/DDBJ databases">
        <title>A chromosome-level genome assembly of Lolium multiflorum.</title>
        <authorList>
            <person name="Chen Y."/>
            <person name="Copetti D."/>
            <person name="Kolliker R."/>
            <person name="Studer B."/>
        </authorList>
    </citation>
    <scope>NUCLEOTIDE SEQUENCE</scope>
    <source>
        <strain evidence="11">02402/16</strain>
        <tissue evidence="11">Leaf</tissue>
    </source>
</reference>
<dbReference type="CDD" id="cd00303">
    <property type="entry name" value="retropepsin_like"/>
    <property type="match status" value="1"/>
</dbReference>
<dbReference type="GO" id="GO:0003964">
    <property type="term" value="F:RNA-directed DNA polymerase activity"/>
    <property type="evidence" value="ECO:0007669"/>
    <property type="project" value="UniProtKB-KW"/>
</dbReference>
<evidence type="ECO:0000313" key="11">
    <source>
        <dbReference type="EMBL" id="KAK1651826.1"/>
    </source>
</evidence>
<dbReference type="SUPFAM" id="SSF50630">
    <property type="entry name" value="Acid proteases"/>
    <property type="match status" value="1"/>
</dbReference>
<feature type="compositionally biased region" description="Basic and acidic residues" evidence="9">
    <location>
        <begin position="89"/>
        <end position="101"/>
    </location>
</feature>
<dbReference type="EMBL" id="JAUUTY010000004">
    <property type="protein sequence ID" value="KAK1651826.1"/>
    <property type="molecule type" value="Genomic_DNA"/>
</dbReference>
<dbReference type="PROSITE" id="PS50878">
    <property type="entry name" value="RT_POL"/>
    <property type="match status" value="1"/>
</dbReference>
<dbReference type="SUPFAM" id="SSF53098">
    <property type="entry name" value="Ribonuclease H-like"/>
    <property type="match status" value="1"/>
</dbReference>
<dbReference type="GO" id="GO:0008233">
    <property type="term" value="F:peptidase activity"/>
    <property type="evidence" value="ECO:0007669"/>
    <property type="project" value="UniProtKB-KW"/>
</dbReference>
<evidence type="ECO:0000313" key="12">
    <source>
        <dbReference type="Proteomes" id="UP001231189"/>
    </source>
</evidence>
<evidence type="ECO:0000256" key="2">
    <source>
        <dbReference type="ARBA" id="ARBA00022679"/>
    </source>
</evidence>
<feature type="region of interest" description="Disordered" evidence="9">
    <location>
        <begin position="81"/>
        <end position="103"/>
    </location>
</feature>
<keyword evidence="3" id="KW-0548">Nucleotidyltransferase</keyword>
<dbReference type="Gene3D" id="2.40.70.10">
    <property type="entry name" value="Acid Proteases"/>
    <property type="match status" value="1"/>
</dbReference>
<dbReference type="InterPro" id="IPR021109">
    <property type="entry name" value="Peptidase_aspartic_dom_sf"/>
</dbReference>
<name>A0AAD8WCU6_LOLMU</name>
<evidence type="ECO:0000256" key="7">
    <source>
        <dbReference type="ARBA" id="ARBA00022918"/>
    </source>
</evidence>
<feature type="domain" description="Reverse transcriptase" evidence="10">
    <location>
        <begin position="507"/>
        <end position="686"/>
    </location>
</feature>
<dbReference type="InterPro" id="IPR043502">
    <property type="entry name" value="DNA/RNA_pol_sf"/>
</dbReference>
<dbReference type="Pfam" id="PF17919">
    <property type="entry name" value="RT_RNaseH_2"/>
    <property type="match status" value="1"/>
</dbReference>
<dbReference type="PANTHER" id="PTHR37984:SF5">
    <property type="entry name" value="PROTEIN NYNRIN-LIKE"/>
    <property type="match status" value="1"/>
</dbReference>
<dbReference type="InterPro" id="IPR012337">
    <property type="entry name" value="RNaseH-like_sf"/>
</dbReference>
<keyword evidence="8" id="KW-0511">Multifunctional enzyme</keyword>
<feature type="compositionally biased region" description="Low complexity" evidence="9">
    <location>
        <begin position="914"/>
        <end position="924"/>
    </location>
</feature>
<dbReference type="Pfam" id="PF00078">
    <property type="entry name" value="RVT_1"/>
    <property type="match status" value="1"/>
</dbReference>
<organism evidence="11 12">
    <name type="scientific">Lolium multiflorum</name>
    <name type="common">Italian ryegrass</name>
    <name type="synonym">Lolium perenne subsp. multiflorum</name>
    <dbReference type="NCBI Taxonomy" id="4521"/>
    <lineage>
        <taxon>Eukaryota</taxon>
        <taxon>Viridiplantae</taxon>
        <taxon>Streptophyta</taxon>
        <taxon>Embryophyta</taxon>
        <taxon>Tracheophyta</taxon>
        <taxon>Spermatophyta</taxon>
        <taxon>Magnoliopsida</taxon>
        <taxon>Liliopsida</taxon>
        <taxon>Poales</taxon>
        <taxon>Poaceae</taxon>
        <taxon>BOP clade</taxon>
        <taxon>Pooideae</taxon>
        <taxon>Poodae</taxon>
        <taxon>Poeae</taxon>
        <taxon>Poeae Chloroplast Group 2 (Poeae type)</taxon>
        <taxon>Loliodinae</taxon>
        <taxon>Loliinae</taxon>
        <taxon>Lolium</taxon>
    </lineage>
</organism>
<dbReference type="AlphaFoldDB" id="A0AAD8WCU6"/>
<dbReference type="Gene3D" id="3.10.10.10">
    <property type="entry name" value="HIV Type 1 Reverse Transcriptase, subunit A, domain 1"/>
    <property type="match status" value="1"/>
</dbReference>
<dbReference type="GO" id="GO:0003676">
    <property type="term" value="F:nucleic acid binding"/>
    <property type="evidence" value="ECO:0007669"/>
    <property type="project" value="InterPro"/>
</dbReference>
<accession>A0AAD8WCU6</accession>
<dbReference type="CDD" id="cd01647">
    <property type="entry name" value="RT_LTR"/>
    <property type="match status" value="1"/>
</dbReference>
<evidence type="ECO:0000256" key="4">
    <source>
        <dbReference type="ARBA" id="ARBA00022722"/>
    </source>
</evidence>
<evidence type="ECO:0000256" key="6">
    <source>
        <dbReference type="ARBA" id="ARBA00022801"/>
    </source>
</evidence>
<dbReference type="SUPFAM" id="SSF56672">
    <property type="entry name" value="DNA/RNA polymerases"/>
    <property type="match status" value="1"/>
</dbReference>